<dbReference type="RefSeq" id="WP_132952468.1">
    <property type="nucleotide sequence ID" value="NZ_CALJUB010000060.1"/>
</dbReference>
<dbReference type="EMBL" id="CP091507">
    <property type="protein sequence ID" value="UOO80412.1"/>
    <property type="molecule type" value="Genomic_DNA"/>
</dbReference>
<dbReference type="AlphaFoldDB" id="A0AAE9GY33"/>
<dbReference type="KEGG" id="usu:LVJ78_05290"/>
<dbReference type="Proteomes" id="UP000829756">
    <property type="component" value="Chromosome"/>
</dbReference>
<sequence>MSRPTELTEALIKMAAHYADSGFSENSEALPTISGLALYLGKSKSSLAAYADQSEEMADILDRIKCRQEVMLINGGLQGDFNAGIAKLMLANHGYNEKQAIDHTSNGHSINYSNMPTVIEFVAPDFEEYTAWRDQKQESPA</sequence>
<protein>
    <submittedName>
        <fullName evidence="1 2">DNA-packaging protein</fullName>
    </submittedName>
</protein>
<dbReference type="Gene3D" id="1.10.132.80">
    <property type="match status" value="1"/>
</dbReference>
<dbReference type="Pfam" id="PF16677">
    <property type="entry name" value="GP3_package"/>
    <property type="match status" value="1"/>
</dbReference>
<proteinExistence type="predicted"/>
<dbReference type="InterPro" id="IPR032066">
    <property type="entry name" value="GP3_package"/>
</dbReference>
<evidence type="ECO:0000313" key="1">
    <source>
        <dbReference type="EMBL" id="TCP10211.1"/>
    </source>
</evidence>
<keyword evidence="3" id="KW-1185">Reference proteome</keyword>
<name>A0AAE9GY33_9NEIS</name>
<evidence type="ECO:0000313" key="4">
    <source>
        <dbReference type="Proteomes" id="UP000829756"/>
    </source>
</evidence>
<organism evidence="2 4">
    <name type="scientific">Uruburuella suis</name>
    <dbReference type="NCBI Taxonomy" id="252130"/>
    <lineage>
        <taxon>Bacteria</taxon>
        <taxon>Pseudomonadati</taxon>
        <taxon>Pseudomonadota</taxon>
        <taxon>Betaproteobacteria</taxon>
        <taxon>Neisseriales</taxon>
        <taxon>Neisseriaceae</taxon>
        <taxon>Uruburuella</taxon>
    </lineage>
</organism>
<evidence type="ECO:0000313" key="2">
    <source>
        <dbReference type="EMBL" id="UOO80412.1"/>
    </source>
</evidence>
<dbReference type="Proteomes" id="UP000294721">
    <property type="component" value="Unassembled WGS sequence"/>
</dbReference>
<reference evidence="1 3" key="1">
    <citation type="submission" date="2019-03" db="EMBL/GenBank/DDBJ databases">
        <title>Genomic Encyclopedia of Type Strains, Phase IV (KMG-IV): sequencing the most valuable type-strain genomes for metagenomic binning, comparative biology and taxonomic classification.</title>
        <authorList>
            <person name="Goeker M."/>
        </authorList>
    </citation>
    <scope>NUCLEOTIDE SEQUENCE [LARGE SCALE GENOMIC DNA]</scope>
    <source>
        <strain evidence="1 3">DSM 17474</strain>
    </source>
</reference>
<reference evidence="2" key="3">
    <citation type="journal article" date="2022" name="Res Sq">
        <title>Evolution of multicellular longitudinally dividing oral cavity symbionts (Neisseriaceae).</title>
        <authorList>
            <person name="Nyongesa S."/>
            <person name="Weber P."/>
            <person name="Bernet E."/>
            <person name="Pullido F."/>
            <person name="Nieckarz M."/>
            <person name="Delaby M."/>
            <person name="Nieves C."/>
            <person name="Viehboeck T."/>
            <person name="Krause N."/>
            <person name="Rivera-Millot A."/>
            <person name="Nakamura A."/>
            <person name="Vischer N."/>
            <person name="VanNieuwenhze M."/>
            <person name="Brun Y."/>
            <person name="Cava F."/>
            <person name="Bulgheresi S."/>
            <person name="Veyrier F."/>
        </authorList>
    </citation>
    <scope>NUCLEOTIDE SEQUENCE</scope>
    <source>
        <strain evidence="2">1258/02</strain>
    </source>
</reference>
<dbReference type="EMBL" id="SLXE01000002">
    <property type="protein sequence ID" value="TCP10211.1"/>
    <property type="molecule type" value="Genomic_DNA"/>
</dbReference>
<accession>A0AAE9GY33</accession>
<reference evidence="2" key="2">
    <citation type="submission" date="2021-12" db="EMBL/GenBank/DDBJ databases">
        <authorList>
            <person name="Veyrier F.J."/>
        </authorList>
    </citation>
    <scope>NUCLEOTIDE SEQUENCE</scope>
    <source>
        <strain evidence="2">1258/02</strain>
    </source>
</reference>
<gene>
    <name evidence="1" type="ORF">EV680_102109</name>
    <name evidence="2" type="ORF">LVJ78_05290</name>
</gene>
<evidence type="ECO:0000313" key="3">
    <source>
        <dbReference type="Proteomes" id="UP000294721"/>
    </source>
</evidence>